<dbReference type="InterPro" id="IPR028098">
    <property type="entry name" value="Glyco_trans_4-like_N"/>
</dbReference>
<evidence type="ECO:0000259" key="4">
    <source>
        <dbReference type="Pfam" id="PF13439"/>
    </source>
</evidence>
<dbReference type="PANTHER" id="PTHR12526">
    <property type="entry name" value="GLYCOSYLTRANSFERASE"/>
    <property type="match status" value="1"/>
</dbReference>
<dbReference type="CDD" id="cd03801">
    <property type="entry name" value="GT4_PimA-like"/>
    <property type="match status" value="1"/>
</dbReference>
<dbReference type="Proteomes" id="UP000284006">
    <property type="component" value="Unassembled WGS sequence"/>
</dbReference>
<dbReference type="Pfam" id="PF00534">
    <property type="entry name" value="Glycos_transf_1"/>
    <property type="match status" value="1"/>
</dbReference>
<sequence>MKILYIDGDGPFGGASRSLFEAVRALPAGSVEPHFVASRGTALDVYMQVAKDYVSTRGMTKFDNTRYSHYRGIRWLVLLREVFHLPFTVAALMKARHRWKDIDLIHVNEAVYIIPAMIAQRLFRVPMVVHVRSLNQSDLRSRRTRWLVDILARRAGAVVAINENTRATLPASLSVHVIQNSFTAKRAPKPDRHVVEKLDALRPGSLKVGFVGNLHHSKGLFEMLEAAKAIREAGRDVEFLVVGGVTTEEKGIKAWALARAGLAQNVQSELAAQIERDGLSDCFHLLGATLDIKCVYDRLDVLLFPSHYDAPGRPVFEAAFSAVPSIVSVSKPFADTLVDGETGIAIPAKDPAKLAEAILHFADNPDEVERMGANAKRLAESNFDPSTNARKLLELYQRVLQTA</sequence>
<dbReference type="InterPro" id="IPR001296">
    <property type="entry name" value="Glyco_trans_1"/>
</dbReference>
<reference evidence="5 6" key="1">
    <citation type="submission" date="2018-09" db="EMBL/GenBank/DDBJ databases">
        <authorList>
            <person name="Zhu H."/>
        </authorList>
    </citation>
    <scope>NUCLEOTIDE SEQUENCE [LARGE SCALE GENOMIC DNA]</scope>
    <source>
        <strain evidence="5 6">K1S02-61</strain>
    </source>
</reference>
<name>A0A418Y6I6_9BURK</name>
<dbReference type="Pfam" id="PF13439">
    <property type="entry name" value="Glyco_transf_4"/>
    <property type="match status" value="1"/>
</dbReference>
<keyword evidence="2 5" id="KW-0808">Transferase</keyword>
<accession>A0A418Y6I6</accession>
<dbReference type="Gene3D" id="3.40.50.2000">
    <property type="entry name" value="Glycogen Phosphorylase B"/>
    <property type="match status" value="2"/>
</dbReference>
<comment type="caution">
    <text evidence="5">The sequence shown here is derived from an EMBL/GenBank/DDBJ whole genome shotgun (WGS) entry which is preliminary data.</text>
</comment>
<gene>
    <name evidence="5" type="ORF">D3872_04260</name>
</gene>
<dbReference type="GO" id="GO:0016757">
    <property type="term" value="F:glycosyltransferase activity"/>
    <property type="evidence" value="ECO:0007669"/>
    <property type="project" value="UniProtKB-KW"/>
</dbReference>
<dbReference type="OrthoDB" id="9815351at2"/>
<dbReference type="EMBL" id="QYUP01000041">
    <property type="protein sequence ID" value="RJG23687.1"/>
    <property type="molecule type" value="Genomic_DNA"/>
</dbReference>
<feature type="domain" description="Glycosyl transferase family 1" evidence="3">
    <location>
        <begin position="204"/>
        <end position="377"/>
    </location>
</feature>
<evidence type="ECO:0000259" key="3">
    <source>
        <dbReference type="Pfam" id="PF00534"/>
    </source>
</evidence>
<protein>
    <submittedName>
        <fullName evidence="5">Glycosyltransferase family 1 protein</fullName>
    </submittedName>
</protein>
<evidence type="ECO:0000256" key="1">
    <source>
        <dbReference type="ARBA" id="ARBA00022676"/>
    </source>
</evidence>
<keyword evidence="6" id="KW-1185">Reference proteome</keyword>
<evidence type="ECO:0000313" key="6">
    <source>
        <dbReference type="Proteomes" id="UP000284006"/>
    </source>
</evidence>
<dbReference type="PANTHER" id="PTHR12526:SF510">
    <property type="entry name" value="D-INOSITOL 3-PHOSPHATE GLYCOSYLTRANSFERASE"/>
    <property type="match status" value="1"/>
</dbReference>
<evidence type="ECO:0000313" key="5">
    <source>
        <dbReference type="EMBL" id="RJG23687.1"/>
    </source>
</evidence>
<proteinExistence type="predicted"/>
<dbReference type="AlphaFoldDB" id="A0A418Y6I6"/>
<keyword evidence="1" id="KW-0328">Glycosyltransferase</keyword>
<dbReference type="SUPFAM" id="SSF53756">
    <property type="entry name" value="UDP-Glycosyltransferase/glycogen phosphorylase"/>
    <property type="match status" value="1"/>
</dbReference>
<organism evidence="5 6">
    <name type="scientific">Massilia cavernae</name>
    <dbReference type="NCBI Taxonomy" id="2320864"/>
    <lineage>
        <taxon>Bacteria</taxon>
        <taxon>Pseudomonadati</taxon>
        <taxon>Pseudomonadota</taxon>
        <taxon>Betaproteobacteria</taxon>
        <taxon>Burkholderiales</taxon>
        <taxon>Oxalobacteraceae</taxon>
        <taxon>Telluria group</taxon>
        <taxon>Massilia</taxon>
    </lineage>
</organism>
<feature type="domain" description="Glycosyltransferase subfamily 4-like N-terminal" evidence="4">
    <location>
        <begin position="12"/>
        <end position="180"/>
    </location>
</feature>
<evidence type="ECO:0000256" key="2">
    <source>
        <dbReference type="ARBA" id="ARBA00022679"/>
    </source>
</evidence>